<dbReference type="Proteomes" id="UP000695022">
    <property type="component" value="Unplaced"/>
</dbReference>
<organism evidence="4 5">
    <name type="scientific">Priapulus caudatus</name>
    <name type="common">Priapulid worm</name>
    <dbReference type="NCBI Taxonomy" id="37621"/>
    <lineage>
        <taxon>Eukaryota</taxon>
        <taxon>Metazoa</taxon>
        <taxon>Ecdysozoa</taxon>
        <taxon>Scalidophora</taxon>
        <taxon>Priapulida</taxon>
        <taxon>Priapulimorpha</taxon>
        <taxon>Priapulimorphida</taxon>
        <taxon>Priapulidae</taxon>
        <taxon>Priapulus</taxon>
    </lineage>
</organism>
<dbReference type="GeneID" id="106814471"/>
<accession>A0ABM1EQ02</accession>
<dbReference type="Pfam" id="PF00175">
    <property type="entry name" value="NAD_binding_1"/>
    <property type="match status" value="1"/>
</dbReference>
<dbReference type="SUPFAM" id="SSF52343">
    <property type="entry name" value="Ferredoxin reductase-like, C-terminal NADP-linked domain"/>
    <property type="match status" value="1"/>
</dbReference>
<dbReference type="PRINTS" id="PR00410">
    <property type="entry name" value="PHEHYDRXLASE"/>
</dbReference>
<feature type="domain" description="Oxidoreductase FAD/NAD(P)-binding" evidence="3">
    <location>
        <begin position="38"/>
        <end position="156"/>
    </location>
</feature>
<evidence type="ECO:0000256" key="2">
    <source>
        <dbReference type="ARBA" id="ARBA00023027"/>
    </source>
</evidence>
<proteinExistence type="predicted"/>
<keyword evidence="1" id="KW-0560">Oxidoreductase</keyword>
<dbReference type="Gene3D" id="3.40.50.80">
    <property type="entry name" value="Nucleotide-binding domain of ferredoxin-NADP reductase (FNR) module"/>
    <property type="match status" value="1"/>
</dbReference>
<dbReference type="InterPro" id="IPR039261">
    <property type="entry name" value="FNR_nucleotide-bd"/>
</dbReference>
<dbReference type="RefSeq" id="XP_014674273.1">
    <property type="nucleotide sequence ID" value="XM_014818787.1"/>
</dbReference>
<dbReference type="CDD" id="cd00322">
    <property type="entry name" value="FNR_like"/>
    <property type="match status" value="1"/>
</dbReference>
<sequence length="175" mass="19259">MGWRVQHTCHLGSEVEMRVGGDFVYDPRVGDPTTDLLLVAGGIGVNPLYSMIQHAADLLQEGATGIAVAKPRAVTLLFSAKTRQELIHRRTLQMLSEEFPTINVRLFVTQEPEAGDVNIAVGRIGEAQLRDALDGLEKSATWCYVCGPTPMIDEVETALQKLGVTKDRIRAEKWC</sequence>
<evidence type="ECO:0000259" key="3">
    <source>
        <dbReference type="Pfam" id="PF00175"/>
    </source>
</evidence>
<protein>
    <submittedName>
        <fullName evidence="5">Oxidoreductase NAD-binding domain-containing protein 1-like</fullName>
    </submittedName>
</protein>
<keyword evidence="4" id="KW-1185">Reference proteome</keyword>
<gene>
    <name evidence="5" type="primary">LOC106814471</name>
</gene>
<evidence type="ECO:0000256" key="1">
    <source>
        <dbReference type="ARBA" id="ARBA00023002"/>
    </source>
</evidence>
<dbReference type="PANTHER" id="PTHR46505:SF1">
    <property type="entry name" value="OXIDOREDUCTASE NAD-BINDING DOMAIN-CONTAINING PROTEIN 1"/>
    <property type="match status" value="1"/>
</dbReference>
<dbReference type="InterPro" id="IPR001433">
    <property type="entry name" value="OxRdtase_FAD/NAD-bd"/>
</dbReference>
<evidence type="ECO:0000313" key="4">
    <source>
        <dbReference type="Proteomes" id="UP000695022"/>
    </source>
</evidence>
<name>A0ABM1EQ02_PRICU</name>
<evidence type="ECO:0000313" key="5">
    <source>
        <dbReference type="RefSeq" id="XP_014674273.1"/>
    </source>
</evidence>
<keyword evidence="2" id="KW-0520">NAD</keyword>
<dbReference type="InterPro" id="IPR052128">
    <property type="entry name" value="Oxidoreductase_NAD-binding"/>
</dbReference>
<dbReference type="PANTHER" id="PTHR46505">
    <property type="entry name" value="OXIDOREDUCTASE NAD-BINDING DOMAIN-CONTAINING PROTEIN 1"/>
    <property type="match status" value="1"/>
</dbReference>
<reference evidence="5" key="1">
    <citation type="submission" date="2025-08" db="UniProtKB">
        <authorList>
            <consortium name="RefSeq"/>
        </authorList>
    </citation>
    <scope>IDENTIFICATION</scope>
</reference>